<feature type="region of interest" description="Disordered" evidence="5">
    <location>
        <begin position="269"/>
        <end position="294"/>
    </location>
</feature>
<evidence type="ECO:0000313" key="8">
    <source>
        <dbReference type="Proteomes" id="UP000694888"/>
    </source>
</evidence>
<sequence length="380" mass="42544">MAQRLKESADASLYDELLSNYRPELRPVASKLDKVSIQLRVALASIISLDSREQSLTSSSFITLAWNDSRLVWNVTDQWCPVDVRKFPKDTQVCSIVFNLKNSDFDNVTFYPEALYTLDAYRDSNDWQLGDVKMELVFDDFQTMEMQCFVMSLTLHRQSLFHMLTHVAPVVVLSQLNPFVLLLPLHHGERLSFSVSLLLSNSVFLAAIGDTLPSTTRHVSNLGVYGAACMTLSALTCLLLILFDRVASWEGLCSNRWLVACVQCRGLRRKEPRHSPGDNPSPGETMETPTSLRGSSDHILSHYNALSTSRETTQTTSPQQFRNSHVGPESSEVNNRESNHRSRNGGTTWPEVAAAMSKITFFIVLPVPALSFILLVSLIS</sequence>
<comment type="subcellular location">
    <subcellularLocation>
        <location evidence="1">Membrane</location>
        <topology evidence="1">Multi-pass membrane protein</topology>
    </subcellularLocation>
</comment>
<dbReference type="PROSITE" id="PS00236">
    <property type="entry name" value="NEUROTR_ION_CHANNEL"/>
    <property type="match status" value="1"/>
</dbReference>
<dbReference type="InterPro" id="IPR006201">
    <property type="entry name" value="Neur_channel"/>
</dbReference>
<keyword evidence="2 6" id="KW-0812">Transmembrane</keyword>
<dbReference type="GeneID" id="101864209"/>
<dbReference type="RefSeq" id="XP_005093601.2">
    <property type="nucleotide sequence ID" value="XM_005093544.2"/>
</dbReference>
<evidence type="ECO:0000259" key="7">
    <source>
        <dbReference type="Pfam" id="PF02931"/>
    </source>
</evidence>
<keyword evidence="8" id="KW-1185">Reference proteome</keyword>
<protein>
    <submittedName>
        <fullName evidence="9">Acetylcholine receptor subunit epsilon</fullName>
    </submittedName>
</protein>
<evidence type="ECO:0000256" key="4">
    <source>
        <dbReference type="ARBA" id="ARBA00023136"/>
    </source>
</evidence>
<dbReference type="Gene3D" id="1.20.58.390">
    <property type="entry name" value="Neurotransmitter-gated ion-channel transmembrane domain"/>
    <property type="match status" value="1"/>
</dbReference>
<dbReference type="SUPFAM" id="SSF63712">
    <property type="entry name" value="Nicotinic receptor ligand binding domain-like"/>
    <property type="match status" value="1"/>
</dbReference>
<feature type="transmembrane region" description="Helical" evidence="6">
    <location>
        <begin position="191"/>
        <end position="210"/>
    </location>
</feature>
<dbReference type="InterPro" id="IPR038050">
    <property type="entry name" value="Neuro_actylchol_rec"/>
</dbReference>
<dbReference type="InterPro" id="IPR006202">
    <property type="entry name" value="Neur_chan_lig-bd"/>
</dbReference>
<feature type="transmembrane region" description="Helical" evidence="6">
    <location>
        <begin position="359"/>
        <end position="379"/>
    </location>
</feature>
<evidence type="ECO:0000256" key="2">
    <source>
        <dbReference type="ARBA" id="ARBA00022692"/>
    </source>
</evidence>
<gene>
    <name evidence="9" type="primary">LOC101864209</name>
</gene>
<feature type="transmembrane region" description="Helical" evidence="6">
    <location>
        <begin position="160"/>
        <end position="185"/>
    </location>
</feature>
<organism evidence="8 9">
    <name type="scientific">Aplysia californica</name>
    <name type="common">California sea hare</name>
    <dbReference type="NCBI Taxonomy" id="6500"/>
    <lineage>
        <taxon>Eukaryota</taxon>
        <taxon>Metazoa</taxon>
        <taxon>Spiralia</taxon>
        <taxon>Lophotrochozoa</taxon>
        <taxon>Mollusca</taxon>
        <taxon>Gastropoda</taxon>
        <taxon>Heterobranchia</taxon>
        <taxon>Euthyneura</taxon>
        <taxon>Tectipleura</taxon>
        <taxon>Aplysiida</taxon>
        <taxon>Aplysioidea</taxon>
        <taxon>Aplysiidae</taxon>
        <taxon>Aplysia</taxon>
    </lineage>
</organism>
<dbReference type="InterPro" id="IPR018000">
    <property type="entry name" value="Neurotransmitter_ion_chnl_CS"/>
</dbReference>
<accession>A0ABM0JH79</accession>
<feature type="region of interest" description="Disordered" evidence="5">
    <location>
        <begin position="308"/>
        <end position="346"/>
    </location>
</feature>
<feature type="transmembrane region" description="Helical" evidence="6">
    <location>
        <begin position="222"/>
        <end position="243"/>
    </location>
</feature>
<dbReference type="PANTHER" id="PTHR18945">
    <property type="entry name" value="NEUROTRANSMITTER GATED ION CHANNEL"/>
    <property type="match status" value="1"/>
</dbReference>
<keyword evidence="3 6" id="KW-1133">Transmembrane helix</keyword>
<proteinExistence type="predicted"/>
<dbReference type="InterPro" id="IPR036734">
    <property type="entry name" value="Neur_chan_lig-bd_sf"/>
</dbReference>
<keyword evidence="9" id="KW-0675">Receptor</keyword>
<evidence type="ECO:0000256" key="5">
    <source>
        <dbReference type="SAM" id="MobiDB-lite"/>
    </source>
</evidence>
<dbReference type="Pfam" id="PF02931">
    <property type="entry name" value="Neur_chan_LBD"/>
    <property type="match status" value="1"/>
</dbReference>
<dbReference type="Proteomes" id="UP000694888">
    <property type="component" value="Unplaced"/>
</dbReference>
<keyword evidence="4 6" id="KW-0472">Membrane</keyword>
<name>A0ABM0JH79_APLCA</name>
<reference evidence="9" key="1">
    <citation type="submission" date="2025-08" db="UniProtKB">
        <authorList>
            <consortium name="RefSeq"/>
        </authorList>
    </citation>
    <scope>IDENTIFICATION</scope>
</reference>
<feature type="compositionally biased region" description="Polar residues" evidence="5">
    <location>
        <begin position="308"/>
        <end position="323"/>
    </location>
</feature>
<dbReference type="InterPro" id="IPR036719">
    <property type="entry name" value="Neuro-gated_channel_TM_sf"/>
</dbReference>
<dbReference type="SUPFAM" id="SSF90112">
    <property type="entry name" value="Neurotransmitter-gated ion-channel transmembrane pore"/>
    <property type="match status" value="1"/>
</dbReference>
<evidence type="ECO:0000256" key="3">
    <source>
        <dbReference type="ARBA" id="ARBA00022989"/>
    </source>
</evidence>
<evidence type="ECO:0000313" key="9">
    <source>
        <dbReference type="RefSeq" id="XP_005093601.2"/>
    </source>
</evidence>
<dbReference type="Gene3D" id="2.70.170.10">
    <property type="entry name" value="Neurotransmitter-gated ion-channel ligand-binding domain"/>
    <property type="match status" value="2"/>
</dbReference>
<evidence type="ECO:0000256" key="1">
    <source>
        <dbReference type="ARBA" id="ARBA00004141"/>
    </source>
</evidence>
<evidence type="ECO:0000256" key="6">
    <source>
        <dbReference type="SAM" id="Phobius"/>
    </source>
</evidence>
<feature type="domain" description="Neurotransmitter-gated ion-channel ligand-binding" evidence="7">
    <location>
        <begin position="12"/>
        <end position="77"/>
    </location>
</feature>